<dbReference type="EMBL" id="LAZR01052639">
    <property type="protein sequence ID" value="KKK82512.1"/>
    <property type="molecule type" value="Genomic_DNA"/>
</dbReference>
<accession>A0A0F8YMB4</accession>
<dbReference type="Gene3D" id="3.40.50.1820">
    <property type="entry name" value="alpha/beta hydrolase"/>
    <property type="match status" value="1"/>
</dbReference>
<evidence type="ECO:0000313" key="2">
    <source>
        <dbReference type="EMBL" id="KKK82512.1"/>
    </source>
</evidence>
<proteinExistence type="predicted"/>
<dbReference type="InterPro" id="IPR029058">
    <property type="entry name" value="AB_hydrolase_fold"/>
</dbReference>
<dbReference type="AlphaFoldDB" id="A0A0F8YMB4"/>
<dbReference type="InterPro" id="IPR002925">
    <property type="entry name" value="Dienelactn_hydro"/>
</dbReference>
<gene>
    <name evidence="2" type="ORF">LCGC14_2802640</name>
</gene>
<evidence type="ECO:0000259" key="1">
    <source>
        <dbReference type="Pfam" id="PF01738"/>
    </source>
</evidence>
<protein>
    <recommendedName>
        <fullName evidence="1">Dienelactone hydrolase domain-containing protein</fullName>
    </recommendedName>
</protein>
<dbReference type="PANTHER" id="PTHR47381">
    <property type="entry name" value="ALPHA/BETA-HYDROLASES SUPERFAMILY PROTEIN"/>
    <property type="match status" value="1"/>
</dbReference>
<comment type="caution">
    <text evidence="2">The sequence shown here is derived from an EMBL/GenBank/DDBJ whole genome shotgun (WGS) entry which is preliminary data.</text>
</comment>
<dbReference type="SUPFAM" id="SSF53474">
    <property type="entry name" value="alpha/beta-Hydrolases"/>
    <property type="match status" value="1"/>
</dbReference>
<organism evidence="2">
    <name type="scientific">marine sediment metagenome</name>
    <dbReference type="NCBI Taxonomy" id="412755"/>
    <lineage>
        <taxon>unclassified sequences</taxon>
        <taxon>metagenomes</taxon>
        <taxon>ecological metagenomes</taxon>
    </lineage>
</organism>
<feature type="domain" description="Dienelactone hydrolase" evidence="1">
    <location>
        <begin position="15"/>
        <end position="223"/>
    </location>
</feature>
<sequence>DLLLPGWDPDQPVPATICRPESREKLPVVIALHGFGCSKEESAPRLPRLAGAGFLAVAIDGFLHGRRREPSVFARNLADLADDFSIWVHQTCVSHTARDVSRIIDSLGDLPQADPSRIGVTGVSMGGCSALVLACREPRISAAVSIIGAADFWWDVTKIAPGPEQDTWREHLSPRLNQLVDSLDPMQHMAGVFPKPVLFLNGGKDHWIDPGSVEEFARRLRGQYYGDCPENVACFVEPQVGHKVTDLMWTRMIAWFTRHL</sequence>
<dbReference type="PANTHER" id="PTHR47381:SF3">
    <property type="entry name" value="ALPHA_BETA-HYDROLASES SUPERFAMILY PROTEIN"/>
    <property type="match status" value="1"/>
</dbReference>
<feature type="non-terminal residue" evidence="2">
    <location>
        <position position="1"/>
    </location>
</feature>
<dbReference type="Pfam" id="PF01738">
    <property type="entry name" value="DLH"/>
    <property type="match status" value="1"/>
</dbReference>
<reference evidence="2" key="1">
    <citation type="journal article" date="2015" name="Nature">
        <title>Complex archaea that bridge the gap between prokaryotes and eukaryotes.</title>
        <authorList>
            <person name="Spang A."/>
            <person name="Saw J.H."/>
            <person name="Jorgensen S.L."/>
            <person name="Zaremba-Niedzwiedzka K."/>
            <person name="Martijn J."/>
            <person name="Lind A.E."/>
            <person name="van Eijk R."/>
            <person name="Schleper C."/>
            <person name="Guy L."/>
            <person name="Ettema T.J."/>
        </authorList>
    </citation>
    <scope>NUCLEOTIDE SEQUENCE</scope>
</reference>
<name>A0A0F8YMB4_9ZZZZ</name>
<dbReference type="GO" id="GO:0016787">
    <property type="term" value="F:hydrolase activity"/>
    <property type="evidence" value="ECO:0007669"/>
    <property type="project" value="InterPro"/>
</dbReference>